<dbReference type="AlphaFoldDB" id="A0A034W6I0"/>
<dbReference type="GO" id="GO:0020037">
    <property type="term" value="F:heme binding"/>
    <property type="evidence" value="ECO:0007669"/>
    <property type="project" value="InterPro"/>
</dbReference>
<evidence type="ECO:0000256" key="15">
    <source>
        <dbReference type="SAM" id="SignalP"/>
    </source>
</evidence>
<evidence type="ECO:0000256" key="13">
    <source>
        <dbReference type="PIRSR" id="PIRSR602401-1"/>
    </source>
</evidence>
<protein>
    <submittedName>
        <fullName evidence="16">Putative cytochrome P450 6a23</fullName>
    </submittedName>
</protein>
<comment type="similarity">
    <text evidence="4 14">Belongs to the cytochrome P450 family.</text>
</comment>
<dbReference type="InterPro" id="IPR001128">
    <property type="entry name" value="Cyt_P450"/>
</dbReference>
<dbReference type="Gene3D" id="1.10.630.10">
    <property type="entry name" value="Cytochrome P450"/>
    <property type="match status" value="1"/>
</dbReference>
<dbReference type="InterPro" id="IPR036396">
    <property type="entry name" value="Cyt_P450_sf"/>
</dbReference>
<evidence type="ECO:0000313" key="16">
    <source>
        <dbReference type="EMBL" id="JAC49388.1"/>
    </source>
</evidence>
<feature type="signal peptide" evidence="15">
    <location>
        <begin position="1"/>
        <end position="22"/>
    </location>
</feature>
<keyword evidence="8" id="KW-0492">Microsome</keyword>
<evidence type="ECO:0000256" key="5">
    <source>
        <dbReference type="ARBA" id="ARBA00022617"/>
    </source>
</evidence>
<dbReference type="PRINTS" id="PR00385">
    <property type="entry name" value="P450"/>
</dbReference>
<dbReference type="InterPro" id="IPR017972">
    <property type="entry name" value="Cyt_P450_CS"/>
</dbReference>
<evidence type="ECO:0000256" key="2">
    <source>
        <dbReference type="ARBA" id="ARBA00004174"/>
    </source>
</evidence>
<dbReference type="GO" id="GO:0005789">
    <property type="term" value="C:endoplasmic reticulum membrane"/>
    <property type="evidence" value="ECO:0007669"/>
    <property type="project" value="UniProtKB-SubCell"/>
</dbReference>
<evidence type="ECO:0000256" key="10">
    <source>
        <dbReference type="ARBA" id="ARBA00023004"/>
    </source>
</evidence>
<dbReference type="FunFam" id="1.10.630.10:FF:000042">
    <property type="entry name" value="Cytochrome P450"/>
    <property type="match status" value="1"/>
</dbReference>
<dbReference type="PRINTS" id="PR00463">
    <property type="entry name" value="EP450I"/>
</dbReference>
<dbReference type="GO" id="GO:0016705">
    <property type="term" value="F:oxidoreductase activity, acting on paired donors, with incorporation or reduction of molecular oxygen"/>
    <property type="evidence" value="ECO:0007669"/>
    <property type="project" value="InterPro"/>
</dbReference>
<evidence type="ECO:0000256" key="4">
    <source>
        <dbReference type="ARBA" id="ARBA00010617"/>
    </source>
</evidence>
<evidence type="ECO:0000256" key="11">
    <source>
        <dbReference type="ARBA" id="ARBA00023033"/>
    </source>
</evidence>
<comment type="cofactor">
    <cofactor evidence="1 13">
        <name>heme</name>
        <dbReference type="ChEBI" id="CHEBI:30413"/>
    </cofactor>
</comment>
<gene>
    <name evidence="16" type="primary">C6A23</name>
</gene>
<dbReference type="SUPFAM" id="SSF48264">
    <property type="entry name" value="Cytochrome P450"/>
    <property type="match status" value="1"/>
</dbReference>
<dbReference type="CDD" id="cd11056">
    <property type="entry name" value="CYP6-like"/>
    <property type="match status" value="1"/>
</dbReference>
<keyword evidence="6 13" id="KW-0479">Metal-binding</keyword>
<feature type="chain" id="PRO_5001557405" evidence="15">
    <location>
        <begin position="23"/>
        <end position="494"/>
    </location>
</feature>
<proteinExistence type="inferred from homology"/>
<dbReference type="OrthoDB" id="2789670at2759"/>
<evidence type="ECO:0000256" key="7">
    <source>
        <dbReference type="ARBA" id="ARBA00022824"/>
    </source>
</evidence>
<keyword evidence="9 14" id="KW-0560">Oxidoreductase</keyword>
<accession>A0A034W6I0</accession>
<comment type="subcellular location">
    <subcellularLocation>
        <location evidence="3">Endoplasmic reticulum membrane</location>
        <topology evidence="3">Peripheral membrane protein</topology>
    </subcellularLocation>
    <subcellularLocation>
        <location evidence="2">Microsome membrane</location>
        <topology evidence="2">Peripheral membrane protein</topology>
    </subcellularLocation>
</comment>
<dbReference type="EMBL" id="GAKP01009564">
    <property type="protein sequence ID" value="JAC49388.1"/>
    <property type="molecule type" value="Transcribed_RNA"/>
</dbReference>
<evidence type="ECO:0000256" key="8">
    <source>
        <dbReference type="ARBA" id="ARBA00022848"/>
    </source>
</evidence>
<evidence type="ECO:0000256" key="6">
    <source>
        <dbReference type="ARBA" id="ARBA00022723"/>
    </source>
</evidence>
<feature type="binding site" description="axial binding residue" evidence="13">
    <location>
        <position position="439"/>
    </location>
    <ligand>
        <name>heme</name>
        <dbReference type="ChEBI" id="CHEBI:30413"/>
    </ligand>
    <ligandPart>
        <name>Fe</name>
        <dbReference type="ChEBI" id="CHEBI:18248"/>
    </ligandPart>
</feature>
<dbReference type="InterPro" id="IPR050476">
    <property type="entry name" value="Insect_CytP450_Detox"/>
</dbReference>
<dbReference type="InterPro" id="IPR002401">
    <property type="entry name" value="Cyt_P450_E_grp-I"/>
</dbReference>
<dbReference type="PANTHER" id="PTHR24292">
    <property type="entry name" value="CYTOCHROME P450"/>
    <property type="match status" value="1"/>
</dbReference>
<dbReference type="GO" id="GO:0004497">
    <property type="term" value="F:monooxygenase activity"/>
    <property type="evidence" value="ECO:0007669"/>
    <property type="project" value="UniProtKB-KW"/>
</dbReference>
<name>A0A034W6I0_BACDO</name>
<reference evidence="16" key="1">
    <citation type="journal article" date="2014" name="BMC Genomics">
        <title>Characterizing the developmental transcriptome of the oriental fruit fly, Bactrocera dorsalis (Diptera: Tephritidae) through comparative genomic analysis with Drosophila melanogaster utilizing modENCODE datasets.</title>
        <authorList>
            <person name="Geib S.M."/>
            <person name="Calla B."/>
            <person name="Hall B."/>
            <person name="Hou S."/>
            <person name="Manoukis N.C."/>
        </authorList>
    </citation>
    <scope>NUCLEOTIDE SEQUENCE</scope>
    <source>
        <strain evidence="16">Punador</strain>
    </source>
</reference>
<evidence type="ECO:0000256" key="14">
    <source>
        <dbReference type="RuleBase" id="RU000461"/>
    </source>
</evidence>
<dbReference type="GO" id="GO:0005506">
    <property type="term" value="F:iron ion binding"/>
    <property type="evidence" value="ECO:0007669"/>
    <property type="project" value="InterPro"/>
</dbReference>
<evidence type="ECO:0000256" key="9">
    <source>
        <dbReference type="ARBA" id="ARBA00023002"/>
    </source>
</evidence>
<keyword evidence="15" id="KW-0732">Signal</keyword>
<dbReference type="Pfam" id="PF00067">
    <property type="entry name" value="p450"/>
    <property type="match status" value="1"/>
</dbReference>
<keyword evidence="5 13" id="KW-0349">Heme</keyword>
<keyword evidence="10 13" id="KW-0408">Iron</keyword>
<dbReference type="PANTHER" id="PTHR24292:SF100">
    <property type="entry name" value="CYTOCHROME P450 6A16, ISOFORM B-RELATED"/>
    <property type="match status" value="1"/>
</dbReference>
<keyword evidence="11 14" id="KW-0503">Monooxygenase</keyword>
<sequence>MFLNLLALSIVLLLAFLKYRHGYWKRRGVPHEAPHFPLGDFKEWRATKCFFEILAPIYKKFKDSAPFAGMFMAFRPVALILDPDLVKSILIKDFNHFRERGVFSNVRDDPLTGHLFALEGTKWRELRQKLSAAFSSGKMKHMHPVVVKVAEEFKKVLEEKQATAVGGVIEITDLLSRFTADIIGVCAFGIECNSLRNPQADFVVMGRKANIDRRHGFLLDTFMEAAPKLARTLRMRQTTQEVNDFYMGIVRETIEYRERTGVKRNDLMDTLLELKTKDGNDGGLTVNEIAAQAFVFLIAGFETSSTTMGYVLYELAKWQDIQNRLRAEINTVLERHKNQFTYEAMQDMRYTEQVLSETLRRYPIVGHLVREADIDYKTADPRFTIEKGTMVIIPVYELQHDPHYFPNPEKFDPERFSEAEIKSRPACTYLPFGDGPRNCIGLRFGKMQVCIGLTYLLRHFKFSVCEETEDHLNFQVEKIILQPINGIKLRVERL</sequence>
<evidence type="ECO:0000256" key="1">
    <source>
        <dbReference type="ARBA" id="ARBA00001971"/>
    </source>
</evidence>
<keyword evidence="7" id="KW-0256">Endoplasmic reticulum</keyword>
<organism evidence="16">
    <name type="scientific">Bactrocera dorsalis</name>
    <name type="common">Oriental fruit fly</name>
    <name type="synonym">Dacus dorsalis</name>
    <dbReference type="NCBI Taxonomy" id="27457"/>
    <lineage>
        <taxon>Eukaryota</taxon>
        <taxon>Metazoa</taxon>
        <taxon>Ecdysozoa</taxon>
        <taxon>Arthropoda</taxon>
        <taxon>Hexapoda</taxon>
        <taxon>Insecta</taxon>
        <taxon>Pterygota</taxon>
        <taxon>Neoptera</taxon>
        <taxon>Endopterygota</taxon>
        <taxon>Diptera</taxon>
        <taxon>Brachycera</taxon>
        <taxon>Muscomorpha</taxon>
        <taxon>Tephritoidea</taxon>
        <taxon>Tephritidae</taxon>
        <taxon>Bactrocera</taxon>
        <taxon>Bactrocera</taxon>
    </lineage>
</organism>
<evidence type="ECO:0000256" key="3">
    <source>
        <dbReference type="ARBA" id="ARBA00004406"/>
    </source>
</evidence>
<dbReference type="PROSITE" id="PS00086">
    <property type="entry name" value="CYTOCHROME_P450"/>
    <property type="match status" value="1"/>
</dbReference>
<evidence type="ECO:0000256" key="12">
    <source>
        <dbReference type="ARBA" id="ARBA00023136"/>
    </source>
</evidence>
<keyword evidence="12" id="KW-0472">Membrane</keyword>